<dbReference type="InterPro" id="IPR003137">
    <property type="entry name" value="PA_domain"/>
</dbReference>
<feature type="domain" description="PA" evidence="2">
    <location>
        <begin position="324"/>
        <end position="406"/>
    </location>
</feature>
<accession>A0ABR6GU01</accession>
<dbReference type="SUPFAM" id="SSF52025">
    <property type="entry name" value="PA domain"/>
    <property type="match status" value="1"/>
</dbReference>
<feature type="signal peptide" evidence="1">
    <location>
        <begin position="1"/>
        <end position="26"/>
    </location>
</feature>
<dbReference type="Proteomes" id="UP000574369">
    <property type="component" value="Unassembled WGS sequence"/>
</dbReference>
<dbReference type="Pfam" id="PF02225">
    <property type="entry name" value="PA"/>
    <property type="match status" value="1"/>
</dbReference>
<protein>
    <recommendedName>
        <fullName evidence="2">PA domain-containing protein</fullName>
    </recommendedName>
</protein>
<organism evidence="3 4">
    <name type="scientific">Roseateles terrae</name>
    <dbReference type="NCBI Taxonomy" id="431060"/>
    <lineage>
        <taxon>Bacteria</taxon>
        <taxon>Pseudomonadati</taxon>
        <taxon>Pseudomonadota</taxon>
        <taxon>Betaproteobacteria</taxon>
        <taxon>Burkholderiales</taxon>
        <taxon>Sphaerotilaceae</taxon>
        <taxon>Roseateles</taxon>
    </lineage>
</organism>
<gene>
    <name evidence="3" type="ORF">FHS28_002987</name>
</gene>
<name>A0ABR6GU01_9BURK</name>
<evidence type="ECO:0000256" key="1">
    <source>
        <dbReference type="SAM" id="SignalP"/>
    </source>
</evidence>
<evidence type="ECO:0000313" key="3">
    <source>
        <dbReference type="EMBL" id="MBB3195581.1"/>
    </source>
</evidence>
<dbReference type="SUPFAM" id="SSF55486">
    <property type="entry name" value="Metalloproteases ('zincins'), catalytic domain"/>
    <property type="match status" value="1"/>
</dbReference>
<keyword evidence="4" id="KW-1185">Reference proteome</keyword>
<evidence type="ECO:0000259" key="2">
    <source>
        <dbReference type="Pfam" id="PF02225"/>
    </source>
</evidence>
<dbReference type="EMBL" id="JACHXO010000005">
    <property type="protein sequence ID" value="MBB3195581.1"/>
    <property type="molecule type" value="Genomic_DNA"/>
</dbReference>
<keyword evidence="1" id="KW-0732">Signal</keyword>
<evidence type="ECO:0000313" key="4">
    <source>
        <dbReference type="Proteomes" id="UP000574369"/>
    </source>
</evidence>
<proteinExistence type="predicted"/>
<dbReference type="InterPro" id="IPR046450">
    <property type="entry name" value="PA_dom_sf"/>
</dbReference>
<dbReference type="CDD" id="cd04818">
    <property type="entry name" value="PA_subtilisin_1"/>
    <property type="match status" value="1"/>
</dbReference>
<dbReference type="RefSeq" id="WP_088452325.1">
    <property type="nucleotide sequence ID" value="NZ_JACHXO010000005.1"/>
</dbReference>
<comment type="caution">
    <text evidence="3">The sequence shown here is derived from an EMBL/GenBank/DDBJ whole genome shotgun (WGS) entry which is preliminary data.</text>
</comment>
<reference evidence="3 4" key="1">
    <citation type="submission" date="2020-08" db="EMBL/GenBank/DDBJ databases">
        <title>Genomic Encyclopedia of Type Strains, Phase III (KMG-III): the genomes of soil and plant-associated and newly described type strains.</title>
        <authorList>
            <person name="Whitman W."/>
        </authorList>
    </citation>
    <scope>NUCLEOTIDE SEQUENCE [LARGE SCALE GENOMIC DNA]</scope>
    <source>
        <strain evidence="3 4">CECT 7247</strain>
    </source>
</reference>
<feature type="chain" id="PRO_5046622477" description="PA domain-containing protein" evidence="1">
    <location>
        <begin position="27"/>
        <end position="500"/>
    </location>
</feature>
<dbReference type="Gene3D" id="3.50.30.30">
    <property type="match status" value="1"/>
</dbReference>
<sequence length="500" mass="50956">MDTRIKTLAVRATLLAALCAAGASQAATITIQSRDPAGVGFNDPTPVAPVGGNPGTTLGEQRMYVYRYVADIWEKQLTTDVTITVNAGWEALTCTASSATLGSAGAWNIWHDFPGGKPGTWYPQALANKLAGTNLSAGVPDDGSGFGNVDIKTQFNVNLGKSDCLDGSPFYLGVDGKAGDAVNFVETLLHELGHGLGFSVLTVYTGSVSSAVGYRLNADGSAYQASGGLPSVWEQYMYDNTAGKTWLDMTSAERKVSTTNALGLAWIGPQAVSGAATTLTPLPVLKVATSAPGYSGFYAYNTASFGPAVSSGLSLGALAVVPTDLVNGSGCLPFDGATSTAVTGKVAIIDRGTCGFAVKAKNAQNAGAIGVIIANNTGGAAPGLGGSDPTVVIPTISVSQTDGATLKSAVTAAVAYGTRRSPGLVSASLTTDPSRRAGADARGRPLLYTPSVLASGSSVSHWDVSAVPNLLMEPNINADLGTVLVPPKDLTYPLLKDIGW</sequence>